<evidence type="ECO:0000256" key="6">
    <source>
        <dbReference type="ARBA" id="ARBA00022801"/>
    </source>
</evidence>
<dbReference type="GO" id="GO:0005886">
    <property type="term" value="C:plasma membrane"/>
    <property type="evidence" value="ECO:0007669"/>
    <property type="project" value="UniProtKB-SubCell"/>
</dbReference>
<evidence type="ECO:0000256" key="2">
    <source>
        <dbReference type="ARBA" id="ARBA00008683"/>
    </source>
</evidence>
<dbReference type="OrthoDB" id="5614232at2"/>
<dbReference type="Proteomes" id="UP000219023">
    <property type="component" value="Unassembled WGS sequence"/>
</dbReference>
<evidence type="ECO:0000256" key="10">
    <source>
        <dbReference type="SAM" id="Phobius"/>
    </source>
</evidence>
<keyword evidence="9 10" id="KW-0472">Membrane</keyword>
<keyword evidence="8 10" id="KW-1133">Transmembrane helix</keyword>
<name>A0A285VTV6_9GAMM</name>
<evidence type="ECO:0000313" key="14">
    <source>
        <dbReference type="Proteomes" id="UP000219023"/>
    </source>
</evidence>
<dbReference type="GO" id="GO:0004252">
    <property type="term" value="F:serine-type endopeptidase activity"/>
    <property type="evidence" value="ECO:0007669"/>
    <property type="project" value="InterPro"/>
</dbReference>
<organism evidence="13 14">
    <name type="scientific">Chromohalobacter canadensis</name>
    <dbReference type="NCBI Taxonomy" id="141389"/>
    <lineage>
        <taxon>Bacteria</taxon>
        <taxon>Pseudomonadati</taxon>
        <taxon>Pseudomonadota</taxon>
        <taxon>Gammaproteobacteria</taxon>
        <taxon>Oceanospirillales</taxon>
        <taxon>Halomonadaceae</taxon>
        <taxon>Chromohalobacter</taxon>
    </lineage>
</organism>
<reference evidence="13 14" key="1">
    <citation type="submission" date="2017-08" db="EMBL/GenBank/DDBJ databases">
        <authorList>
            <person name="de Groot N.N."/>
        </authorList>
    </citation>
    <scope>NUCLEOTIDE SEQUENCE [LARGE SCALE GENOMIC DNA]</scope>
    <source>
        <strain evidence="13 14">USBA 855</strain>
    </source>
</reference>
<dbReference type="RefSeq" id="WP_097023636.1">
    <property type="nucleotide sequence ID" value="NZ_OBQJ01000008.1"/>
</dbReference>
<dbReference type="InterPro" id="IPR002142">
    <property type="entry name" value="Peptidase_S49"/>
</dbReference>
<dbReference type="InterPro" id="IPR013703">
    <property type="entry name" value="Peptidase_S49_N_proteobac"/>
</dbReference>
<keyword evidence="7" id="KW-0720">Serine protease</keyword>
<evidence type="ECO:0000259" key="12">
    <source>
        <dbReference type="Pfam" id="PF08496"/>
    </source>
</evidence>
<accession>A0A285VTV6</accession>
<dbReference type="CDD" id="cd07023">
    <property type="entry name" value="S49_Sppa_N_C"/>
    <property type="match status" value="1"/>
</dbReference>
<evidence type="ECO:0000256" key="8">
    <source>
        <dbReference type="ARBA" id="ARBA00022989"/>
    </source>
</evidence>
<evidence type="ECO:0000256" key="5">
    <source>
        <dbReference type="ARBA" id="ARBA00022692"/>
    </source>
</evidence>
<feature type="transmembrane region" description="Helical" evidence="10">
    <location>
        <begin position="6"/>
        <end position="30"/>
    </location>
</feature>
<evidence type="ECO:0000256" key="7">
    <source>
        <dbReference type="ARBA" id="ARBA00022825"/>
    </source>
</evidence>
<dbReference type="InterPro" id="IPR047272">
    <property type="entry name" value="S49_SppA_C"/>
</dbReference>
<comment type="subcellular location">
    <subcellularLocation>
        <location evidence="1">Cell membrane</location>
    </subcellularLocation>
</comment>
<sequence>MIEWIAEYALFAAKLATLVIALGVLIVLVVSIKQRASGQQGDDNRLRVVALNERQRQRRESLRLAGMTPARRRRAQKALRKQEKARRKGKDDAPDEVPSRVWVLDFDGDLKASRTPQLAEQISLLLGELQAEDEVVVRLTSGGGLVHAYGLAAAQLDRLRDAGAHLTVCVDKVAASGGYMMACCAHRLIAAPFAVIGSIGVVAQVPNVHRLLKKHDIDVELLTAGRYKRTLTVLGENTEEGRAKFLDDLQETHDLFKRYVGERRPALEVDKVATGEIWYGRQALEDGLIDEIATSDGYLAARMKENARVLHVTLEPRHSLLQRIGVGASMGIERLGDRVMERLEASSWQRR</sequence>
<keyword evidence="6" id="KW-0378">Hydrolase</keyword>
<dbReference type="InterPro" id="IPR029045">
    <property type="entry name" value="ClpP/crotonase-like_dom_sf"/>
</dbReference>
<dbReference type="Gene3D" id="6.20.330.10">
    <property type="match status" value="1"/>
</dbReference>
<evidence type="ECO:0000256" key="9">
    <source>
        <dbReference type="ARBA" id="ARBA00023136"/>
    </source>
</evidence>
<dbReference type="Gene3D" id="3.90.226.10">
    <property type="entry name" value="2-enoyl-CoA Hydratase, Chain A, domain 1"/>
    <property type="match status" value="1"/>
</dbReference>
<evidence type="ECO:0000256" key="3">
    <source>
        <dbReference type="ARBA" id="ARBA00022475"/>
    </source>
</evidence>
<dbReference type="Pfam" id="PF01343">
    <property type="entry name" value="Peptidase_S49"/>
    <property type="match status" value="1"/>
</dbReference>
<evidence type="ECO:0000256" key="1">
    <source>
        <dbReference type="ARBA" id="ARBA00004236"/>
    </source>
</evidence>
<dbReference type="PANTHER" id="PTHR42987:SF4">
    <property type="entry name" value="PROTEASE SOHB-RELATED"/>
    <property type="match status" value="1"/>
</dbReference>
<evidence type="ECO:0000256" key="4">
    <source>
        <dbReference type="ARBA" id="ARBA00022670"/>
    </source>
</evidence>
<keyword evidence="5 10" id="KW-0812">Transmembrane</keyword>
<comment type="similarity">
    <text evidence="2">Belongs to the peptidase S49 family.</text>
</comment>
<keyword evidence="3" id="KW-1003">Cell membrane</keyword>
<feature type="domain" description="Peptidase S49" evidence="11">
    <location>
        <begin position="160"/>
        <end position="307"/>
    </location>
</feature>
<proteinExistence type="inferred from homology"/>
<dbReference type="PANTHER" id="PTHR42987">
    <property type="entry name" value="PEPTIDASE S49"/>
    <property type="match status" value="1"/>
</dbReference>
<dbReference type="NCBIfam" id="NF008745">
    <property type="entry name" value="PRK11778.1"/>
    <property type="match status" value="1"/>
</dbReference>
<dbReference type="Pfam" id="PF08496">
    <property type="entry name" value="Peptidase_S49_N"/>
    <property type="match status" value="1"/>
</dbReference>
<dbReference type="EMBL" id="OBQJ01000008">
    <property type="protein sequence ID" value="SOC57028.1"/>
    <property type="molecule type" value="Genomic_DNA"/>
</dbReference>
<evidence type="ECO:0000259" key="11">
    <source>
        <dbReference type="Pfam" id="PF01343"/>
    </source>
</evidence>
<gene>
    <name evidence="13" type="ORF">SAMN05421509_10863</name>
</gene>
<keyword evidence="4" id="KW-0645">Protease</keyword>
<dbReference type="SUPFAM" id="SSF52096">
    <property type="entry name" value="ClpP/crotonase"/>
    <property type="match status" value="1"/>
</dbReference>
<protein>
    <submittedName>
        <fullName evidence="13">Inner membrane peptidase. Serine peptidase. MEROPS family S49</fullName>
    </submittedName>
</protein>
<feature type="domain" description="Peptidase S49 N-terminal proteobacteria" evidence="12">
    <location>
        <begin position="3"/>
        <end position="156"/>
    </location>
</feature>
<evidence type="ECO:0000313" key="13">
    <source>
        <dbReference type="EMBL" id="SOC57028.1"/>
    </source>
</evidence>
<dbReference type="AlphaFoldDB" id="A0A285VTV6"/>
<dbReference type="GO" id="GO:0006508">
    <property type="term" value="P:proteolysis"/>
    <property type="evidence" value="ECO:0007669"/>
    <property type="project" value="UniProtKB-KW"/>
</dbReference>